<dbReference type="Proteomes" id="UP000094707">
    <property type="component" value="Chromosome I"/>
</dbReference>
<dbReference type="GO" id="GO:0003677">
    <property type="term" value="F:DNA binding"/>
    <property type="evidence" value="ECO:0007669"/>
    <property type="project" value="UniProtKB-KW"/>
</dbReference>
<dbReference type="Gene3D" id="1.10.10.10">
    <property type="entry name" value="Winged helix-like DNA-binding domain superfamily/Winged helix DNA-binding domain"/>
    <property type="match status" value="1"/>
</dbReference>
<dbReference type="RefSeq" id="WP_071906742.1">
    <property type="nucleotide sequence ID" value="NZ_LT607756.1"/>
</dbReference>
<reference evidence="2 3" key="1">
    <citation type="submission" date="2016-08" db="EMBL/GenBank/DDBJ databases">
        <authorList>
            <person name="Seilhamer J.J."/>
        </authorList>
    </citation>
    <scope>NUCLEOTIDE SEQUENCE [LARGE SCALE GENOMIC DNA]</scope>
    <source>
        <strain evidence="2">Buetzberg</strain>
    </source>
</reference>
<dbReference type="InterPro" id="IPR005149">
    <property type="entry name" value="Tscrpt_reg_PadR_N"/>
</dbReference>
<keyword evidence="3" id="KW-1185">Reference proteome</keyword>
<proteinExistence type="predicted"/>
<keyword evidence="2" id="KW-0238">DNA-binding</keyword>
<dbReference type="Pfam" id="PF03551">
    <property type="entry name" value="PadR"/>
    <property type="match status" value="1"/>
</dbReference>
<dbReference type="AlphaFoldDB" id="A0A1D3L211"/>
<evidence type="ECO:0000313" key="2">
    <source>
        <dbReference type="EMBL" id="SCG85595.1"/>
    </source>
</evidence>
<gene>
    <name evidence="2" type="primary">ywzG1</name>
    <name evidence="2" type="ORF">MCBB_1035</name>
</gene>
<sequence>MSSIFERFEKEMRRGAIQVALMCLLEEEHYGYEITKSLKNSGLKVEEGTLYPLLRRLEKDELLSSRWDTGDSRPRKYYAVTEYGKGVRENWLEFFKSINGSVEEFETNLKNGKGD</sequence>
<protein>
    <submittedName>
        <fullName evidence="2">Putative DNA-binding protein YwzG</fullName>
    </submittedName>
</protein>
<dbReference type="InterPro" id="IPR036390">
    <property type="entry name" value="WH_DNA-bd_sf"/>
</dbReference>
<dbReference type="KEGG" id="mcub:MCBB_1035"/>
<organism evidence="2 3">
    <name type="scientific">Methanobacterium congolense</name>
    <dbReference type="NCBI Taxonomy" id="118062"/>
    <lineage>
        <taxon>Archaea</taxon>
        <taxon>Methanobacteriati</taxon>
        <taxon>Methanobacteriota</taxon>
        <taxon>Methanomada group</taxon>
        <taxon>Methanobacteria</taxon>
        <taxon>Methanobacteriales</taxon>
        <taxon>Methanobacteriaceae</taxon>
        <taxon>Methanobacterium</taxon>
    </lineage>
</organism>
<dbReference type="OrthoDB" id="56053at2157"/>
<dbReference type="InterPro" id="IPR052509">
    <property type="entry name" value="Metal_resp_DNA-bind_regulator"/>
</dbReference>
<dbReference type="STRING" id="118062.MCBB_1035"/>
<dbReference type="PATRIC" id="fig|129848.4.peg.1043"/>
<evidence type="ECO:0000313" key="3">
    <source>
        <dbReference type="Proteomes" id="UP000094707"/>
    </source>
</evidence>
<dbReference type="InterPro" id="IPR036388">
    <property type="entry name" value="WH-like_DNA-bd_sf"/>
</dbReference>
<feature type="domain" description="Transcription regulator PadR N-terminal" evidence="1">
    <location>
        <begin position="21"/>
        <end position="87"/>
    </location>
</feature>
<dbReference type="PANTHER" id="PTHR33169">
    <property type="entry name" value="PADR-FAMILY TRANSCRIPTIONAL REGULATOR"/>
    <property type="match status" value="1"/>
</dbReference>
<accession>A0A1D3L211</accession>
<dbReference type="SUPFAM" id="SSF46785">
    <property type="entry name" value="Winged helix' DNA-binding domain"/>
    <property type="match status" value="1"/>
</dbReference>
<evidence type="ECO:0000259" key="1">
    <source>
        <dbReference type="Pfam" id="PF03551"/>
    </source>
</evidence>
<name>A0A1D3L211_9EURY</name>
<dbReference type="PANTHER" id="PTHR33169:SF14">
    <property type="entry name" value="TRANSCRIPTIONAL REGULATOR RV3488"/>
    <property type="match status" value="1"/>
</dbReference>
<dbReference type="EMBL" id="LT607756">
    <property type="protein sequence ID" value="SCG85595.1"/>
    <property type="molecule type" value="Genomic_DNA"/>
</dbReference>
<dbReference type="GeneID" id="30411884"/>